<protein>
    <submittedName>
        <fullName evidence="1">GTP-binding protein</fullName>
    </submittedName>
</protein>
<organism evidence="1 2">
    <name type="scientific">Sphingobacterium phlebotomi</name>
    <dbReference type="NCBI Taxonomy" id="2605433"/>
    <lineage>
        <taxon>Bacteria</taxon>
        <taxon>Pseudomonadati</taxon>
        <taxon>Bacteroidota</taxon>
        <taxon>Sphingobacteriia</taxon>
        <taxon>Sphingobacteriales</taxon>
        <taxon>Sphingobacteriaceae</taxon>
        <taxon>Sphingobacterium</taxon>
    </lineage>
</organism>
<dbReference type="AlphaFoldDB" id="A0A5D4HDV5"/>
<reference evidence="1 2" key="1">
    <citation type="submission" date="2019-08" db="EMBL/GenBank/DDBJ databases">
        <title>Phlebobacter frassis gen. nov. sp. nov., a new member of family Sphingobacteriaceae isolated from sand fly rearing media.</title>
        <authorList>
            <person name="Kakumanu M.L."/>
            <person name="Marayati B.F."/>
            <person name="Wada-Katsumata A."/>
            <person name="Wasserberg G."/>
            <person name="Schal C."/>
            <person name="Apperson C.S."/>
            <person name="Ponnusamy L."/>
        </authorList>
    </citation>
    <scope>NUCLEOTIDE SEQUENCE [LARGE SCALE GENOMIC DNA]</scope>
    <source>
        <strain evidence="1 2">SSI9</strain>
    </source>
</reference>
<accession>A0A5D4HDV5</accession>
<evidence type="ECO:0000313" key="1">
    <source>
        <dbReference type="EMBL" id="TYR38323.1"/>
    </source>
</evidence>
<sequence length="103" mass="11825">MRVNRIPKKLLSRRSHVAVPTSSIIQKINVRKTAVSLRMTRAMNALEIVDLRPATALLIVFLQHPHFLGTLKILFFLKVKNHTLYTKNPFILQGNLPFGNRLK</sequence>
<comment type="caution">
    <text evidence="1">The sequence shown here is derived from an EMBL/GenBank/DDBJ whole genome shotgun (WGS) entry which is preliminary data.</text>
</comment>
<name>A0A5D4HDV5_9SPHI</name>
<keyword evidence="2" id="KW-1185">Reference proteome</keyword>
<dbReference type="EMBL" id="VTAV01000001">
    <property type="protein sequence ID" value="TYR38323.1"/>
    <property type="molecule type" value="Genomic_DNA"/>
</dbReference>
<evidence type="ECO:0000313" key="2">
    <source>
        <dbReference type="Proteomes" id="UP000322362"/>
    </source>
</evidence>
<gene>
    <name evidence="1" type="ORF">FXV77_03315</name>
</gene>
<dbReference type="Proteomes" id="UP000322362">
    <property type="component" value="Unassembled WGS sequence"/>
</dbReference>
<proteinExistence type="predicted"/>